<evidence type="ECO:0000313" key="2">
    <source>
        <dbReference type="EMBL" id="GAU40742.1"/>
    </source>
</evidence>
<accession>A0A2Z6NWP8</accession>
<reference evidence="3" key="1">
    <citation type="journal article" date="2017" name="Front. Plant Sci.">
        <title>Climate Clever Clovers: New Paradigm to Reduce the Environmental Footprint of Ruminants by Breeding Low Methanogenic Forages Utilizing Haplotype Variation.</title>
        <authorList>
            <person name="Kaur P."/>
            <person name="Appels R."/>
            <person name="Bayer P.E."/>
            <person name="Keeble-Gagnere G."/>
            <person name="Wang J."/>
            <person name="Hirakawa H."/>
            <person name="Shirasawa K."/>
            <person name="Vercoe P."/>
            <person name="Stefanova K."/>
            <person name="Durmic Z."/>
            <person name="Nichols P."/>
            <person name="Revell C."/>
            <person name="Isobe S.N."/>
            <person name="Edwards D."/>
            <person name="Erskine W."/>
        </authorList>
    </citation>
    <scope>NUCLEOTIDE SEQUENCE [LARGE SCALE GENOMIC DNA]</scope>
    <source>
        <strain evidence="3">cv. Daliak</strain>
    </source>
</reference>
<feature type="compositionally biased region" description="Basic and acidic residues" evidence="1">
    <location>
        <begin position="1"/>
        <end position="20"/>
    </location>
</feature>
<evidence type="ECO:0000256" key="1">
    <source>
        <dbReference type="SAM" id="MobiDB-lite"/>
    </source>
</evidence>
<sequence length="69" mass="8313">MQEAKEKGRALAVVDGERERMKSKRKRVSTIHEEDEDLREIEKKEFGNWEGKKERKGNIYYSNLNWMIN</sequence>
<dbReference type="EMBL" id="DF973823">
    <property type="protein sequence ID" value="GAU40742.1"/>
    <property type="molecule type" value="Genomic_DNA"/>
</dbReference>
<proteinExistence type="predicted"/>
<feature type="region of interest" description="Disordered" evidence="1">
    <location>
        <begin position="1"/>
        <end position="28"/>
    </location>
</feature>
<organism evidence="2 3">
    <name type="scientific">Trifolium subterraneum</name>
    <name type="common">Subterranean clover</name>
    <dbReference type="NCBI Taxonomy" id="3900"/>
    <lineage>
        <taxon>Eukaryota</taxon>
        <taxon>Viridiplantae</taxon>
        <taxon>Streptophyta</taxon>
        <taxon>Embryophyta</taxon>
        <taxon>Tracheophyta</taxon>
        <taxon>Spermatophyta</taxon>
        <taxon>Magnoliopsida</taxon>
        <taxon>eudicotyledons</taxon>
        <taxon>Gunneridae</taxon>
        <taxon>Pentapetalae</taxon>
        <taxon>rosids</taxon>
        <taxon>fabids</taxon>
        <taxon>Fabales</taxon>
        <taxon>Fabaceae</taxon>
        <taxon>Papilionoideae</taxon>
        <taxon>50 kb inversion clade</taxon>
        <taxon>NPAAA clade</taxon>
        <taxon>Hologalegina</taxon>
        <taxon>IRL clade</taxon>
        <taxon>Trifolieae</taxon>
        <taxon>Trifolium</taxon>
    </lineage>
</organism>
<dbReference type="AlphaFoldDB" id="A0A2Z6NWP8"/>
<protein>
    <submittedName>
        <fullName evidence="2">Uncharacterized protein</fullName>
    </submittedName>
</protein>
<evidence type="ECO:0000313" key="3">
    <source>
        <dbReference type="Proteomes" id="UP000242715"/>
    </source>
</evidence>
<dbReference type="Proteomes" id="UP000242715">
    <property type="component" value="Unassembled WGS sequence"/>
</dbReference>
<keyword evidence="3" id="KW-1185">Reference proteome</keyword>
<name>A0A2Z6NWP8_TRISU</name>
<gene>
    <name evidence="2" type="ORF">TSUD_14270</name>
</gene>